<keyword evidence="13" id="KW-1185">Reference proteome</keyword>
<dbReference type="FunFam" id="3.10.20.90:FF:000149">
    <property type="entry name" value="microtubule-associated proteins 1A/1B light chain 3C"/>
    <property type="match status" value="1"/>
</dbReference>
<evidence type="ECO:0000313" key="11">
    <source>
        <dbReference type="EMBL" id="VDN57386.1"/>
    </source>
</evidence>
<dbReference type="GO" id="GO:0006950">
    <property type="term" value="P:response to stress"/>
    <property type="evidence" value="ECO:0007669"/>
    <property type="project" value="UniProtKB-ARBA"/>
</dbReference>
<accession>A0A0N4U852</accession>
<name>A0A0N4U852_DRAME</name>
<dbReference type="Proteomes" id="UP000274756">
    <property type="component" value="Unassembled WGS sequence"/>
</dbReference>
<reference evidence="11 13" key="2">
    <citation type="submission" date="2018-11" db="EMBL/GenBank/DDBJ databases">
        <authorList>
            <consortium name="Pathogen Informatics"/>
        </authorList>
    </citation>
    <scope>NUCLEOTIDE SEQUENCE [LARGE SCALE GENOMIC DNA]</scope>
</reference>
<dbReference type="Pfam" id="PF02991">
    <property type="entry name" value="ATG8"/>
    <property type="match status" value="1"/>
</dbReference>
<reference evidence="14" key="1">
    <citation type="submission" date="2017-02" db="UniProtKB">
        <authorList>
            <consortium name="WormBaseParasite"/>
        </authorList>
    </citation>
    <scope>IDENTIFICATION</scope>
</reference>
<keyword evidence="7" id="KW-0968">Cytoplasmic vesicle</keyword>
<comment type="subcellular location">
    <subcellularLocation>
        <location evidence="1">Cytoplasmic vesicle</location>
        <location evidence="1">Autophagosome</location>
    </subcellularLocation>
    <subcellularLocation>
        <location evidence="8">Endomembrane system</location>
        <topology evidence="8">Lipid-anchor</topology>
    </subcellularLocation>
</comment>
<keyword evidence="6 9" id="KW-0449">Lipoprotein</keyword>
<dbReference type="Proteomes" id="UP000038040">
    <property type="component" value="Unplaced"/>
</dbReference>
<evidence type="ECO:0000256" key="8">
    <source>
        <dbReference type="ARBA" id="ARBA00037868"/>
    </source>
</evidence>
<keyword evidence="5" id="KW-0472">Membrane</keyword>
<keyword evidence="3" id="KW-0963">Cytoplasm</keyword>
<comment type="similarity">
    <text evidence="2 10">Belongs to the ATG8 family.</text>
</comment>
<dbReference type="SUPFAM" id="SSF54236">
    <property type="entry name" value="Ubiquitin-like"/>
    <property type="match status" value="1"/>
</dbReference>
<dbReference type="Gene3D" id="3.10.20.90">
    <property type="entry name" value="Phosphatidylinositol 3-kinase Catalytic Subunit, Chain A, domain 1"/>
    <property type="match status" value="1"/>
</dbReference>
<gene>
    <name evidence="11" type="ORF">DME_LOCUS7359</name>
</gene>
<dbReference type="GO" id="GO:0005776">
    <property type="term" value="C:autophagosome"/>
    <property type="evidence" value="ECO:0007669"/>
    <property type="project" value="UniProtKB-SubCell"/>
</dbReference>
<evidence type="ECO:0000313" key="13">
    <source>
        <dbReference type="Proteomes" id="UP000274756"/>
    </source>
</evidence>
<dbReference type="WBParaSite" id="DME_0000320001-mRNA-1">
    <property type="protein sequence ID" value="DME_0000320001-mRNA-1"/>
    <property type="gene ID" value="DME_0000320001"/>
</dbReference>
<dbReference type="GO" id="GO:0012505">
    <property type="term" value="C:endomembrane system"/>
    <property type="evidence" value="ECO:0007669"/>
    <property type="project" value="UniProtKB-SubCell"/>
</dbReference>
<keyword evidence="4 10" id="KW-0072">Autophagy</keyword>
<dbReference type="GO" id="GO:0031410">
    <property type="term" value="C:cytoplasmic vesicle"/>
    <property type="evidence" value="ECO:0007669"/>
    <property type="project" value="UniProtKB-KW"/>
</dbReference>
<dbReference type="PANTHER" id="PTHR10969">
    <property type="entry name" value="MICROTUBULE-ASSOCIATED PROTEINS 1A/1B LIGHT CHAIN 3-RELATED"/>
    <property type="match status" value="1"/>
</dbReference>
<dbReference type="STRING" id="318479.A0A0N4U852"/>
<evidence type="ECO:0000313" key="12">
    <source>
        <dbReference type="Proteomes" id="UP000038040"/>
    </source>
</evidence>
<evidence type="ECO:0000256" key="6">
    <source>
        <dbReference type="ARBA" id="ARBA00023288"/>
    </source>
</evidence>
<feature type="lipid moiety-binding region" description="Phosphatidylserine amidated glycine; alternate" evidence="9">
    <location>
        <position position="124"/>
    </location>
</feature>
<evidence type="ECO:0000256" key="7">
    <source>
        <dbReference type="ARBA" id="ARBA00023329"/>
    </source>
</evidence>
<evidence type="ECO:0000256" key="2">
    <source>
        <dbReference type="ARBA" id="ARBA00007293"/>
    </source>
</evidence>
<dbReference type="EMBL" id="UYYG01001160">
    <property type="protein sequence ID" value="VDN57386.1"/>
    <property type="molecule type" value="Genomic_DNA"/>
</dbReference>
<protein>
    <submittedName>
        <fullName evidence="14">Autophagy-related protein</fullName>
    </submittedName>
</protein>
<dbReference type="InterPro" id="IPR029071">
    <property type="entry name" value="Ubiquitin-like_domsf"/>
</dbReference>
<proteinExistence type="inferred from homology"/>
<sequence length="127" mass="14775">MRSSGGHIPSFKDRVPFDVRLRDALNVRAQHLDKVPIVIERYEGENSLPVLPRCKYLVPSHITIAELMQIVRKRMDLHWSQSFFMFVRNKSLISNSMTVGELYHKEVDDDGFLYISYATQLAFGFLE</sequence>
<evidence type="ECO:0000256" key="4">
    <source>
        <dbReference type="ARBA" id="ARBA00023006"/>
    </source>
</evidence>
<evidence type="ECO:0000313" key="14">
    <source>
        <dbReference type="WBParaSite" id="DME_0000320001-mRNA-1"/>
    </source>
</evidence>
<dbReference type="GO" id="GO:0016236">
    <property type="term" value="P:macroautophagy"/>
    <property type="evidence" value="ECO:0007669"/>
    <property type="project" value="UniProtKB-ARBA"/>
</dbReference>
<evidence type="ECO:0000256" key="3">
    <source>
        <dbReference type="ARBA" id="ARBA00022490"/>
    </source>
</evidence>
<evidence type="ECO:0000256" key="1">
    <source>
        <dbReference type="ARBA" id="ARBA00004419"/>
    </source>
</evidence>
<evidence type="ECO:0000256" key="9">
    <source>
        <dbReference type="PIRSR" id="PIRSR604241-50"/>
    </source>
</evidence>
<evidence type="ECO:0000256" key="5">
    <source>
        <dbReference type="ARBA" id="ARBA00023136"/>
    </source>
</evidence>
<dbReference type="AlphaFoldDB" id="A0A0N4U852"/>
<dbReference type="InterPro" id="IPR004241">
    <property type="entry name" value="Atg8-like"/>
</dbReference>
<organism evidence="12 14">
    <name type="scientific">Dracunculus medinensis</name>
    <name type="common">Guinea worm</name>
    <dbReference type="NCBI Taxonomy" id="318479"/>
    <lineage>
        <taxon>Eukaryota</taxon>
        <taxon>Metazoa</taxon>
        <taxon>Ecdysozoa</taxon>
        <taxon>Nematoda</taxon>
        <taxon>Chromadorea</taxon>
        <taxon>Rhabditida</taxon>
        <taxon>Spirurina</taxon>
        <taxon>Dracunculoidea</taxon>
        <taxon>Dracunculidae</taxon>
        <taxon>Dracunculus</taxon>
    </lineage>
</organism>
<dbReference type="OrthoDB" id="6738456at2759"/>
<evidence type="ECO:0000256" key="10">
    <source>
        <dbReference type="RuleBase" id="RU004384"/>
    </source>
</evidence>